<dbReference type="AlphaFoldDB" id="A0A4R4E2T1"/>
<dbReference type="InterPro" id="IPR006121">
    <property type="entry name" value="HMA_dom"/>
</dbReference>
<reference evidence="2 3" key="1">
    <citation type="submission" date="2019-03" db="EMBL/GenBank/DDBJ databases">
        <authorList>
            <person name="Kim M.K.M."/>
        </authorList>
    </citation>
    <scope>NUCLEOTIDE SEQUENCE [LARGE SCALE GENOMIC DNA]</scope>
    <source>
        <strain evidence="2 3">17J68-15</strain>
    </source>
</reference>
<evidence type="ECO:0000313" key="2">
    <source>
        <dbReference type="EMBL" id="TCZ69892.1"/>
    </source>
</evidence>
<dbReference type="SUPFAM" id="SSF55008">
    <property type="entry name" value="HMA, heavy metal-associated domain"/>
    <property type="match status" value="1"/>
</dbReference>
<protein>
    <submittedName>
        <fullName evidence="2">Copper chaperone</fullName>
    </submittedName>
</protein>
<dbReference type="Gene3D" id="3.30.70.100">
    <property type="match status" value="1"/>
</dbReference>
<organism evidence="2 3">
    <name type="scientific">Flaviaesturariibacter aridisoli</name>
    <dbReference type="NCBI Taxonomy" id="2545761"/>
    <lineage>
        <taxon>Bacteria</taxon>
        <taxon>Pseudomonadati</taxon>
        <taxon>Bacteroidota</taxon>
        <taxon>Chitinophagia</taxon>
        <taxon>Chitinophagales</taxon>
        <taxon>Chitinophagaceae</taxon>
        <taxon>Flaviaestuariibacter</taxon>
    </lineage>
</organism>
<name>A0A4R4E2T1_9BACT</name>
<dbReference type="CDD" id="cd00371">
    <property type="entry name" value="HMA"/>
    <property type="match status" value="1"/>
</dbReference>
<gene>
    <name evidence="2" type="ORF">E0486_11690</name>
</gene>
<dbReference type="EMBL" id="SKFH01000018">
    <property type="protein sequence ID" value="TCZ69892.1"/>
    <property type="molecule type" value="Genomic_DNA"/>
</dbReference>
<dbReference type="InterPro" id="IPR036163">
    <property type="entry name" value="HMA_dom_sf"/>
</dbReference>
<keyword evidence="3" id="KW-1185">Reference proteome</keyword>
<sequence length="70" mass="7511">MKLQFKTNINCGGCVAAVTPRLNEAEGIRSWKVDTQSPDKVLTVEAEGLDADTVCRIVQKAGFTATTLAQ</sequence>
<dbReference type="PROSITE" id="PS50846">
    <property type="entry name" value="HMA_2"/>
    <property type="match status" value="1"/>
</dbReference>
<proteinExistence type="predicted"/>
<dbReference type="Proteomes" id="UP000295164">
    <property type="component" value="Unassembled WGS sequence"/>
</dbReference>
<evidence type="ECO:0000313" key="3">
    <source>
        <dbReference type="Proteomes" id="UP000295164"/>
    </source>
</evidence>
<feature type="domain" description="HMA" evidence="1">
    <location>
        <begin position="1"/>
        <end position="66"/>
    </location>
</feature>
<dbReference type="OrthoDB" id="677920at2"/>
<comment type="caution">
    <text evidence="2">The sequence shown here is derived from an EMBL/GenBank/DDBJ whole genome shotgun (WGS) entry which is preliminary data.</text>
</comment>
<dbReference type="RefSeq" id="WP_131852364.1">
    <property type="nucleotide sequence ID" value="NZ_SKFH01000018.1"/>
</dbReference>
<evidence type="ECO:0000259" key="1">
    <source>
        <dbReference type="PROSITE" id="PS50846"/>
    </source>
</evidence>
<dbReference type="GO" id="GO:0046872">
    <property type="term" value="F:metal ion binding"/>
    <property type="evidence" value="ECO:0007669"/>
    <property type="project" value="InterPro"/>
</dbReference>
<accession>A0A4R4E2T1</accession>